<name>A0AB33BT89_MICA7</name>
<keyword evidence="3" id="KW-1185">Reference proteome</keyword>
<proteinExistence type="predicted"/>
<dbReference type="Proteomes" id="UP000192439">
    <property type="component" value="Chromosome"/>
</dbReference>
<organism evidence="2 3">
    <name type="scientific">Microcystis aeruginosa PCC 7806SL</name>
    <dbReference type="NCBI Taxonomy" id="1903187"/>
    <lineage>
        <taxon>Bacteria</taxon>
        <taxon>Bacillati</taxon>
        <taxon>Cyanobacteriota</taxon>
        <taxon>Cyanophyceae</taxon>
        <taxon>Oscillatoriophycideae</taxon>
        <taxon>Chroococcales</taxon>
        <taxon>Microcystaceae</taxon>
        <taxon>Microcystis</taxon>
    </lineage>
</organism>
<reference evidence="2 3" key="1">
    <citation type="journal article" date="2018" name="Harmful Algae">
        <title>The highly heterogeneous methylated genomes and diverse restriction-modification systems of bloom-forming Microcystis.</title>
        <authorList>
            <person name="Zhao L."/>
            <person name="Song Y."/>
            <person name="Li L."/>
            <person name="Gan N."/>
            <person name="Brand J.J."/>
            <person name="Song L."/>
        </authorList>
    </citation>
    <scope>NUCLEOTIDE SEQUENCE [LARGE SCALE GENOMIC DNA]</scope>
    <source>
        <strain evidence="2 3">PCC 7806SL</strain>
    </source>
</reference>
<accession>A0AB33BT89</accession>
<feature type="compositionally biased region" description="Low complexity" evidence="1">
    <location>
        <begin position="1"/>
        <end position="26"/>
    </location>
</feature>
<dbReference type="EMBL" id="CP020771">
    <property type="protein sequence ID" value="ARI82640.1"/>
    <property type="molecule type" value="Genomic_DNA"/>
</dbReference>
<dbReference type="AlphaFoldDB" id="A0AB33BT89"/>
<gene>
    <name evidence="2" type="ORF">BH695_3361</name>
</gene>
<sequence>MPHTTPDTTPNTTPYTTPDTTRTQSTESPKFAAMLQIIRGVITVKRRP</sequence>
<evidence type="ECO:0000256" key="1">
    <source>
        <dbReference type="SAM" id="MobiDB-lite"/>
    </source>
</evidence>
<evidence type="ECO:0000313" key="3">
    <source>
        <dbReference type="Proteomes" id="UP000192439"/>
    </source>
</evidence>
<protein>
    <submittedName>
        <fullName evidence="2">Uncharacterized protein</fullName>
    </submittedName>
</protein>
<feature type="region of interest" description="Disordered" evidence="1">
    <location>
        <begin position="1"/>
        <end position="32"/>
    </location>
</feature>
<evidence type="ECO:0000313" key="2">
    <source>
        <dbReference type="EMBL" id="ARI82640.1"/>
    </source>
</evidence>